<organism evidence="1 2">
    <name type="scientific">Candidatus Termititenax persephonae</name>
    <dbReference type="NCBI Taxonomy" id="2218525"/>
    <lineage>
        <taxon>Bacteria</taxon>
        <taxon>Bacillati</taxon>
        <taxon>Candidatus Margulisiibacteriota</taxon>
        <taxon>Candidatus Termititenacia</taxon>
        <taxon>Candidatus Termititenacales</taxon>
        <taxon>Candidatus Termititenacaceae</taxon>
        <taxon>Candidatus Termititenax</taxon>
    </lineage>
</organism>
<evidence type="ECO:0000313" key="2">
    <source>
        <dbReference type="Proteomes" id="UP000275925"/>
    </source>
</evidence>
<gene>
    <name evidence="1" type="ORF">NO2_0957</name>
</gene>
<dbReference type="PANTHER" id="PTHR32305">
    <property type="match status" value="1"/>
</dbReference>
<dbReference type="PANTHER" id="PTHR32305:SF15">
    <property type="entry name" value="PROTEIN RHSA-RELATED"/>
    <property type="match status" value="1"/>
</dbReference>
<dbReference type="InterPro" id="IPR050708">
    <property type="entry name" value="T6SS_VgrG/RHS"/>
</dbReference>
<dbReference type="Gene3D" id="2.180.10.10">
    <property type="entry name" value="RHS repeat-associated core"/>
    <property type="match status" value="1"/>
</dbReference>
<comment type="caution">
    <text evidence="1">The sequence shown here is derived from an EMBL/GenBank/DDBJ whole genome shotgun (WGS) entry which is preliminary data.</text>
</comment>
<dbReference type="SUPFAM" id="SSF53474">
    <property type="entry name" value="alpha/beta-Hydrolases"/>
    <property type="match status" value="1"/>
</dbReference>
<dbReference type="AlphaFoldDB" id="A0A388THI8"/>
<protein>
    <recommendedName>
        <fullName evidence="3">Rhs family protein</fullName>
    </recommendedName>
</protein>
<dbReference type="EMBL" id="BGZO01000026">
    <property type="protein sequence ID" value="GBR76405.1"/>
    <property type="molecule type" value="Genomic_DNA"/>
</dbReference>
<name>A0A388THI8_9BACT</name>
<sequence length="470" mass="53257">MGIIRGKIGQDNIYNPVGNITQRDITDGDGTYERSVQYAYDKQGNPTQKRYVDIRTGTGREVARENYTWNDRDELTRIEGRVTESYTYDYRGLRHIKDNDGNISKYIYLQNSQPALKHSVTDNTYDVYIYEGTRRVARVRFDSAHRTETEIFINNYQGSPVVVLSDAGDIKYQKYLDPWGNMEMEIGEASSNIEFQYTDKELDEDTGLYYFQARYRDPVDNRFYGRDRVHLEDNPMNYFGMNAYLFVNNNPITNSDPDGLEPSPFEAANMLQYAYGVKDAKLSGGWEAMGDSMNQFQRSLGNGKMEYAMAQPGTNPFSIHDWSENIKQPFGKSTDMPEFLKNAKKFNSDYESSEVTFLGHSKGGAEATAAAYMTGRNAIVFNSAWANVSAYVKDPQAATVKSYAVRGEILGAERKIVPYIFGQKPGKDYVLPSQTSILGMPFMPAPVRAAAGVYNHMMGPTQRAVQKNKK</sequence>
<accession>A0A388THI8</accession>
<dbReference type="Proteomes" id="UP000275925">
    <property type="component" value="Unassembled WGS sequence"/>
</dbReference>
<dbReference type="InterPro" id="IPR022385">
    <property type="entry name" value="Rhs_assc_core"/>
</dbReference>
<reference evidence="1 2" key="1">
    <citation type="journal article" date="2019" name="ISME J.">
        <title>Genome analyses of uncultured TG2/ZB3 bacteria in 'Margulisbacteria' specifically attached to ectosymbiotic spirochetes of protists in the termite gut.</title>
        <authorList>
            <person name="Utami Y.D."/>
            <person name="Kuwahara H."/>
            <person name="Igai K."/>
            <person name="Murakami T."/>
            <person name="Sugaya K."/>
            <person name="Morikawa T."/>
            <person name="Nagura Y."/>
            <person name="Yuki M."/>
            <person name="Deevong P."/>
            <person name="Inoue T."/>
            <person name="Kihara K."/>
            <person name="Lo N."/>
            <person name="Yamada A."/>
            <person name="Ohkuma M."/>
            <person name="Hongoh Y."/>
        </authorList>
    </citation>
    <scope>NUCLEOTIDE SEQUENCE [LARGE SCALE GENOMIC DNA]</scope>
    <source>
        <strain evidence="1">NkOx7-02</strain>
    </source>
</reference>
<dbReference type="Pfam" id="PF26363">
    <property type="entry name" value="Phospholipase-like"/>
    <property type="match status" value="1"/>
</dbReference>
<proteinExistence type="predicted"/>
<evidence type="ECO:0008006" key="3">
    <source>
        <dbReference type="Google" id="ProtNLM"/>
    </source>
</evidence>
<keyword evidence="2" id="KW-1185">Reference proteome</keyword>
<dbReference type="NCBIfam" id="TIGR03696">
    <property type="entry name" value="Rhs_assc_core"/>
    <property type="match status" value="1"/>
</dbReference>
<evidence type="ECO:0000313" key="1">
    <source>
        <dbReference type="EMBL" id="GBR76405.1"/>
    </source>
</evidence>
<dbReference type="InterPro" id="IPR029058">
    <property type="entry name" value="AB_hydrolase_fold"/>
</dbReference>